<evidence type="ECO:0000313" key="8">
    <source>
        <dbReference type="Proteomes" id="UP000218231"/>
    </source>
</evidence>
<keyword evidence="2" id="KW-1134">Transmembrane beta strand</keyword>
<evidence type="ECO:0000256" key="3">
    <source>
        <dbReference type="ARBA" id="ARBA00022692"/>
    </source>
</evidence>
<sequence>MLGRKFTRVGTASAAVALLAATPALATDGYFLNGVGAKAKGMGGVAIALPQDTLSIVSNPAAGTFIGHRLDGGVEIFVPDRAAGIRGNAAGPDARFGGNGSNPFVLPEIGYVRPLSDRVAIGIAISGNGGMNTNYRDNPFARFGATGPAGVNLQQLFVSPTLSARIAPGHGIGIAPVIAVQSFRANGLQPFAAASADPQHFTDRGTSWSAGVGVRVGYLGQLTDWLSVGAFYQSKIATGRFNRYAGLFEDRGSFDIPASYGAGLAVKLVPALTIAADYKRIDYAGVGAVGNPLAPLFRGVPFGVAGGPGFGWRDVNVIKVGASVAVSPRWQLRAGYGHSDNPVPPSQTFLNILAPGVVQDHFTLGATYTTRSGVEITGFAMHAPKRRVEGRGSIPASFGGGEADIHLGETSIGLSFGKRF</sequence>
<comment type="caution">
    <text evidence="7">The sequence shown here is derived from an EMBL/GenBank/DDBJ whole genome shotgun (WGS) entry which is preliminary data.</text>
</comment>
<dbReference type="AlphaFoldDB" id="A0A2A2M297"/>
<keyword evidence="3" id="KW-0812">Transmembrane</keyword>
<proteinExistence type="predicted"/>
<evidence type="ECO:0000256" key="6">
    <source>
        <dbReference type="ARBA" id="ARBA00023237"/>
    </source>
</evidence>
<dbReference type="PANTHER" id="PTHR35093">
    <property type="entry name" value="OUTER MEMBRANE PROTEIN NMB0088-RELATED"/>
    <property type="match status" value="1"/>
</dbReference>
<dbReference type="EMBL" id="LIAE01006126">
    <property type="protein sequence ID" value="PAV92604.1"/>
    <property type="molecule type" value="Genomic_DNA"/>
</dbReference>
<name>A0A2A2M297_9BILA</name>
<dbReference type="InterPro" id="IPR005017">
    <property type="entry name" value="OMPP1/FadL/TodX"/>
</dbReference>
<keyword evidence="4" id="KW-0732">Signal</keyword>
<dbReference type="SUPFAM" id="SSF56935">
    <property type="entry name" value="Porins"/>
    <property type="match status" value="1"/>
</dbReference>
<evidence type="ECO:0000256" key="4">
    <source>
        <dbReference type="ARBA" id="ARBA00022729"/>
    </source>
</evidence>
<gene>
    <name evidence="7" type="ORF">WR25_14077</name>
</gene>
<organism evidence="7 8">
    <name type="scientific">Diploscapter pachys</name>
    <dbReference type="NCBI Taxonomy" id="2018661"/>
    <lineage>
        <taxon>Eukaryota</taxon>
        <taxon>Metazoa</taxon>
        <taxon>Ecdysozoa</taxon>
        <taxon>Nematoda</taxon>
        <taxon>Chromadorea</taxon>
        <taxon>Rhabditida</taxon>
        <taxon>Rhabditina</taxon>
        <taxon>Rhabditomorpha</taxon>
        <taxon>Rhabditoidea</taxon>
        <taxon>Rhabditidae</taxon>
        <taxon>Diploscapter</taxon>
    </lineage>
</organism>
<evidence type="ECO:0000256" key="5">
    <source>
        <dbReference type="ARBA" id="ARBA00023136"/>
    </source>
</evidence>
<dbReference type="Gene3D" id="2.40.160.60">
    <property type="entry name" value="Outer membrane protein transport protein (OMPP1/FadL/TodX)"/>
    <property type="match status" value="1"/>
</dbReference>
<evidence type="ECO:0000313" key="7">
    <source>
        <dbReference type="EMBL" id="PAV92604.1"/>
    </source>
</evidence>
<dbReference type="PANTHER" id="PTHR35093:SF8">
    <property type="entry name" value="OUTER MEMBRANE PROTEIN NMB0088-RELATED"/>
    <property type="match status" value="1"/>
</dbReference>
<evidence type="ECO:0000256" key="2">
    <source>
        <dbReference type="ARBA" id="ARBA00022452"/>
    </source>
</evidence>
<keyword evidence="5" id="KW-0472">Membrane</keyword>
<reference evidence="7 8" key="1">
    <citation type="journal article" date="2017" name="Curr. Biol.">
        <title>Genome architecture and evolution of a unichromosomal asexual nematode.</title>
        <authorList>
            <person name="Fradin H."/>
            <person name="Zegar C."/>
            <person name="Gutwein M."/>
            <person name="Lucas J."/>
            <person name="Kovtun M."/>
            <person name="Corcoran D."/>
            <person name="Baugh L.R."/>
            <person name="Kiontke K."/>
            <person name="Gunsalus K."/>
            <person name="Fitch D.H."/>
            <person name="Piano F."/>
        </authorList>
    </citation>
    <scope>NUCLEOTIDE SEQUENCE [LARGE SCALE GENOMIC DNA]</scope>
    <source>
        <strain evidence="7">PF1309</strain>
    </source>
</reference>
<keyword evidence="6" id="KW-0998">Cell outer membrane</keyword>
<dbReference type="GO" id="GO:0015483">
    <property type="term" value="F:long-chain fatty acid transporting porin activity"/>
    <property type="evidence" value="ECO:0007669"/>
    <property type="project" value="TreeGrafter"/>
</dbReference>
<dbReference type="Pfam" id="PF03349">
    <property type="entry name" value="Toluene_X"/>
    <property type="match status" value="1"/>
</dbReference>
<protein>
    <recommendedName>
        <fullName evidence="9">Long-chain fatty acid transporter</fullName>
    </recommendedName>
</protein>
<evidence type="ECO:0008006" key="9">
    <source>
        <dbReference type="Google" id="ProtNLM"/>
    </source>
</evidence>
<dbReference type="OrthoDB" id="10488898at2759"/>
<keyword evidence="8" id="KW-1185">Reference proteome</keyword>
<dbReference type="Proteomes" id="UP000218231">
    <property type="component" value="Unassembled WGS sequence"/>
</dbReference>
<evidence type="ECO:0000256" key="1">
    <source>
        <dbReference type="ARBA" id="ARBA00004571"/>
    </source>
</evidence>
<accession>A0A2A2M297</accession>
<comment type="subcellular location">
    <subcellularLocation>
        <location evidence="1">Cell outer membrane</location>
        <topology evidence="1">Multi-pass membrane protein</topology>
    </subcellularLocation>
</comment>